<dbReference type="CDD" id="cd08342">
    <property type="entry name" value="HPPD_N_like"/>
    <property type="match status" value="1"/>
</dbReference>
<feature type="region of interest" description="Disordered" evidence="2">
    <location>
        <begin position="56"/>
        <end position="80"/>
    </location>
</feature>
<dbReference type="Gene3D" id="3.10.180.10">
    <property type="entry name" value="2,3-Dihydroxybiphenyl 1,2-Dioxygenase, domain 1"/>
    <property type="match status" value="2"/>
</dbReference>
<comment type="caution">
    <text evidence="3">The sequence shown here is derived from an EMBL/GenBank/DDBJ whole genome shotgun (WGS) entry which is preliminary data.</text>
</comment>
<name>A0A2B4R7E1_STYPI</name>
<dbReference type="InterPro" id="IPR029068">
    <property type="entry name" value="Glyas_Bleomycin-R_OHBP_Dase"/>
</dbReference>
<evidence type="ECO:0000313" key="4">
    <source>
        <dbReference type="Proteomes" id="UP000225706"/>
    </source>
</evidence>
<dbReference type="EMBL" id="LSMT01000810">
    <property type="protein sequence ID" value="PFX14264.1"/>
    <property type="molecule type" value="Genomic_DNA"/>
</dbReference>
<dbReference type="Proteomes" id="UP000225706">
    <property type="component" value="Unassembled WGS sequence"/>
</dbReference>
<sequence>MILDGLDKVLPGTPSSWNPAYSGAILARFPPGTNSGSCIGDSLPNYNLGKQASDMRPVGSLNFPPPGASEERGGGKMRDPGNEVAIKRGAVSIHEPWDETDEDGTMTFATVQTYGDTTHTFVERKEFSGLFLPGYKSLIAKDCLLPKLQERFVCHPIKKNQLSDLGSGQSMGEWAEHGGVGRAWGSGQSMGEWAEHGGVGRAWGSGQSMGEWAEHGLQDLKILVDFDDKDYLLQIFTKPMQDRPTLFSEVVQRHNHQGFGAGTSSRFLKALSWIKSG</sequence>
<dbReference type="GO" id="GO:0046872">
    <property type="term" value="F:metal ion binding"/>
    <property type="evidence" value="ECO:0007669"/>
    <property type="project" value="UniProtKB-KW"/>
</dbReference>
<evidence type="ECO:0000256" key="1">
    <source>
        <dbReference type="ARBA" id="ARBA00022723"/>
    </source>
</evidence>
<gene>
    <name evidence="3" type="primary">Hpd</name>
    <name evidence="3" type="ORF">AWC38_SpisGene21591</name>
</gene>
<keyword evidence="3" id="KW-0223">Dioxygenase</keyword>
<dbReference type="PANTHER" id="PTHR11959">
    <property type="entry name" value="4-HYDROXYPHENYLPYRUVATE DIOXYGENASE"/>
    <property type="match status" value="1"/>
</dbReference>
<evidence type="ECO:0000313" key="3">
    <source>
        <dbReference type="EMBL" id="PFX14264.1"/>
    </source>
</evidence>
<dbReference type="SUPFAM" id="SSF54593">
    <property type="entry name" value="Glyoxalase/Bleomycin resistance protein/Dihydroxybiphenyl dioxygenase"/>
    <property type="match status" value="1"/>
</dbReference>
<protein>
    <submittedName>
        <fullName evidence="3">4-hydroxyphenylpyruvate dioxygenase</fullName>
    </submittedName>
</protein>
<evidence type="ECO:0000256" key="2">
    <source>
        <dbReference type="SAM" id="MobiDB-lite"/>
    </source>
</evidence>
<organism evidence="3 4">
    <name type="scientific">Stylophora pistillata</name>
    <name type="common">Smooth cauliflower coral</name>
    <dbReference type="NCBI Taxonomy" id="50429"/>
    <lineage>
        <taxon>Eukaryota</taxon>
        <taxon>Metazoa</taxon>
        <taxon>Cnidaria</taxon>
        <taxon>Anthozoa</taxon>
        <taxon>Hexacorallia</taxon>
        <taxon>Scleractinia</taxon>
        <taxon>Astrocoeniina</taxon>
        <taxon>Pocilloporidae</taxon>
        <taxon>Stylophora</taxon>
    </lineage>
</organism>
<dbReference type="GO" id="GO:0005789">
    <property type="term" value="C:endoplasmic reticulum membrane"/>
    <property type="evidence" value="ECO:0007669"/>
    <property type="project" value="TreeGrafter"/>
</dbReference>
<keyword evidence="3" id="KW-0560">Oxidoreductase</keyword>
<keyword evidence="1" id="KW-0479">Metal-binding</keyword>
<dbReference type="InterPro" id="IPR041736">
    <property type="entry name" value="4OHPhenylPyrv_dOase_N"/>
</dbReference>
<dbReference type="GO" id="GO:0000139">
    <property type="term" value="C:Golgi membrane"/>
    <property type="evidence" value="ECO:0007669"/>
    <property type="project" value="TreeGrafter"/>
</dbReference>
<accession>A0A2B4R7E1</accession>
<keyword evidence="4" id="KW-1185">Reference proteome</keyword>
<dbReference type="GO" id="GO:0006572">
    <property type="term" value="P:L-tyrosine catabolic process"/>
    <property type="evidence" value="ECO:0007669"/>
    <property type="project" value="TreeGrafter"/>
</dbReference>
<dbReference type="GO" id="GO:0003868">
    <property type="term" value="F:4-hydroxyphenylpyruvate dioxygenase activity"/>
    <property type="evidence" value="ECO:0007669"/>
    <property type="project" value="InterPro"/>
</dbReference>
<proteinExistence type="predicted"/>
<dbReference type="InterPro" id="IPR005956">
    <property type="entry name" value="4OHPhenylPyrv_dOase"/>
</dbReference>
<keyword evidence="3" id="KW-0670">Pyruvate</keyword>
<dbReference type="AlphaFoldDB" id="A0A2B4R7E1"/>
<dbReference type="STRING" id="50429.A0A2B4R7E1"/>
<feature type="compositionally biased region" description="Basic and acidic residues" evidence="2">
    <location>
        <begin position="69"/>
        <end position="80"/>
    </location>
</feature>
<reference evidence="4" key="1">
    <citation type="journal article" date="2017" name="bioRxiv">
        <title>Comparative analysis of the genomes of Stylophora pistillata and Acropora digitifera provides evidence for extensive differences between species of corals.</title>
        <authorList>
            <person name="Voolstra C.R."/>
            <person name="Li Y."/>
            <person name="Liew Y.J."/>
            <person name="Baumgarten S."/>
            <person name="Zoccola D."/>
            <person name="Flot J.-F."/>
            <person name="Tambutte S."/>
            <person name="Allemand D."/>
            <person name="Aranda M."/>
        </authorList>
    </citation>
    <scope>NUCLEOTIDE SEQUENCE [LARGE SCALE GENOMIC DNA]</scope>
</reference>
<dbReference type="PANTHER" id="PTHR11959:SF12">
    <property type="entry name" value="4-HYDROXYPHENYLPYRUVATE DIOXYGENASE"/>
    <property type="match status" value="1"/>
</dbReference>